<evidence type="ECO:0000313" key="2">
    <source>
        <dbReference type="Proteomes" id="UP000325296"/>
    </source>
</evidence>
<organism evidence="1 2">
    <name type="scientific">Pseudomonas brenneri</name>
    <dbReference type="NCBI Taxonomy" id="129817"/>
    <lineage>
        <taxon>Bacteria</taxon>
        <taxon>Pseudomonadati</taxon>
        <taxon>Pseudomonadota</taxon>
        <taxon>Gammaproteobacteria</taxon>
        <taxon>Pseudomonadales</taxon>
        <taxon>Pseudomonadaceae</taxon>
        <taxon>Pseudomonas</taxon>
    </lineage>
</organism>
<reference evidence="1 2" key="1">
    <citation type="submission" date="2019-09" db="EMBL/GenBank/DDBJ databases">
        <title>Draft genome sequence of Pseudomonas brenneri CCUG 51514(T).</title>
        <authorList>
            <person name="Tunovic T."/>
            <person name="Pineiro-Iglesias B."/>
            <person name="Unosson C."/>
            <person name="Inganas E."/>
            <person name="Ohlen M."/>
            <person name="Cardew S."/>
            <person name="Jensie-Markopoulos S."/>
            <person name="Salva-Serra F."/>
            <person name="Jaen-Luchoro D."/>
            <person name="Svensson-Stadler L."/>
            <person name="Chun J."/>
            <person name="Moore E."/>
        </authorList>
    </citation>
    <scope>NUCLEOTIDE SEQUENCE [LARGE SCALE GENOMIC DNA]</scope>
    <source>
        <strain evidence="1 2">CCUG 51514</strain>
    </source>
</reference>
<gene>
    <name evidence="1" type="ORF">F1720_21425</name>
</gene>
<accession>A0A5B2UNV2</accession>
<dbReference type="EMBL" id="VUOL01000013">
    <property type="protein sequence ID" value="KAA2227787.1"/>
    <property type="molecule type" value="Genomic_DNA"/>
</dbReference>
<sequence>MTSQDFIGEAPRTSVFINNLHHTTDRMWERACSRRRRTSYLIYQLTDRIREQARSHIFRSA</sequence>
<comment type="caution">
    <text evidence="1">The sequence shown here is derived from an EMBL/GenBank/DDBJ whole genome shotgun (WGS) entry which is preliminary data.</text>
</comment>
<evidence type="ECO:0000313" key="1">
    <source>
        <dbReference type="EMBL" id="KAA2227787.1"/>
    </source>
</evidence>
<name>A0A5B2UNV2_9PSED</name>
<dbReference type="AlphaFoldDB" id="A0A5B2UNV2"/>
<dbReference type="Proteomes" id="UP000325296">
    <property type="component" value="Unassembled WGS sequence"/>
</dbReference>
<protein>
    <submittedName>
        <fullName evidence="1">Uncharacterized protein</fullName>
    </submittedName>
</protein>
<proteinExistence type="predicted"/>